<evidence type="ECO:0000256" key="2">
    <source>
        <dbReference type="ARBA" id="ARBA00022692"/>
    </source>
</evidence>
<dbReference type="PANTHER" id="PTHR33048">
    <property type="entry name" value="PTH11-LIKE INTEGRAL MEMBRANE PROTEIN (AFU_ORTHOLOGUE AFUA_5G11245)"/>
    <property type="match status" value="1"/>
</dbReference>
<evidence type="ECO:0000256" key="4">
    <source>
        <dbReference type="ARBA" id="ARBA00023136"/>
    </source>
</evidence>
<accession>A0A0L0NE82</accession>
<gene>
    <name evidence="8" type="ORF">TOPH_03271</name>
</gene>
<evidence type="ECO:0000256" key="5">
    <source>
        <dbReference type="ARBA" id="ARBA00038359"/>
    </source>
</evidence>
<feature type="transmembrane region" description="Helical" evidence="6">
    <location>
        <begin position="79"/>
        <end position="102"/>
    </location>
</feature>
<organism evidence="8 9">
    <name type="scientific">Tolypocladium ophioglossoides (strain CBS 100239)</name>
    <name type="common">Snaketongue truffleclub</name>
    <name type="synonym">Elaphocordyceps ophioglossoides</name>
    <dbReference type="NCBI Taxonomy" id="1163406"/>
    <lineage>
        <taxon>Eukaryota</taxon>
        <taxon>Fungi</taxon>
        <taxon>Dikarya</taxon>
        <taxon>Ascomycota</taxon>
        <taxon>Pezizomycotina</taxon>
        <taxon>Sordariomycetes</taxon>
        <taxon>Hypocreomycetidae</taxon>
        <taxon>Hypocreales</taxon>
        <taxon>Ophiocordycipitaceae</taxon>
        <taxon>Tolypocladium</taxon>
    </lineage>
</organism>
<keyword evidence="9" id="KW-1185">Reference proteome</keyword>
<evidence type="ECO:0000256" key="1">
    <source>
        <dbReference type="ARBA" id="ARBA00004141"/>
    </source>
</evidence>
<dbReference type="Pfam" id="PF20684">
    <property type="entry name" value="Fung_rhodopsin"/>
    <property type="match status" value="1"/>
</dbReference>
<keyword evidence="2 6" id="KW-0812">Transmembrane</keyword>
<evidence type="ECO:0000313" key="8">
    <source>
        <dbReference type="EMBL" id="KND92025.1"/>
    </source>
</evidence>
<feature type="transmembrane region" description="Helical" evidence="6">
    <location>
        <begin position="206"/>
        <end position="227"/>
    </location>
</feature>
<reference evidence="8 9" key="1">
    <citation type="journal article" date="2015" name="BMC Genomics">
        <title>The genome of the truffle-parasite Tolypocladium ophioglossoides and the evolution of antifungal peptaibiotics.</title>
        <authorList>
            <person name="Quandt C.A."/>
            <person name="Bushley K.E."/>
            <person name="Spatafora J.W."/>
        </authorList>
    </citation>
    <scope>NUCLEOTIDE SEQUENCE [LARGE SCALE GENOMIC DNA]</scope>
    <source>
        <strain evidence="8 9">CBS 100239</strain>
    </source>
</reference>
<evidence type="ECO:0000256" key="3">
    <source>
        <dbReference type="ARBA" id="ARBA00022989"/>
    </source>
</evidence>
<comment type="subcellular location">
    <subcellularLocation>
        <location evidence="1">Membrane</location>
        <topology evidence="1">Multi-pass membrane protein</topology>
    </subcellularLocation>
</comment>
<feature type="transmembrane region" description="Helical" evidence="6">
    <location>
        <begin position="277"/>
        <end position="300"/>
    </location>
</feature>
<name>A0A0L0NE82_TOLOC</name>
<proteinExistence type="inferred from homology"/>
<dbReference type="AlphaFoldDB" id="A0A0L0NE82"/>
<evidence type="ECO:0000313" key="9">
    <source>
        <dbReference type="Proteomes" id="UP000036947"/>
    </source>
</evidence>
<evidence type="ECO:0000259" key="7">
    <source>
        <dbReference type="Pfam" id="PF20684"/>
    </source>
</evidence>
<dbReference type="OrthoDB" id="2496787at2759"/>
<dbReference type="InterPro" id="IPR052337">
    <property type="entry name" value="SAT4-like"/>
</dbReference>
<protein>
    <recommendedName>
        <fullName evidence="7">Rhodopsin domain-containing protein</fullName>
    </recommendedName>
</protein>
<keyword evidence="4 6" id="KW-0472">Membrane</keyword>
<feature type="transmembrane region" description="Helical" evidence="6">
    <location>
        <begin position="239"/>
        <end position="257"/>
    </location>
</feature>
<dbReference type="EMBL" id="LFRF01000007">
    <property type="protein sequence ID" value="KND92025.1"/>
    <property type="molecule type" value="Genomic_DNA"/>
</dbReference>
<dbReference type="GO" id="GO:0016020">
    <property type="term" value="C:membrane"/>
    <property type="evidence" value="ECO:0007669"/>
    <property type="project" value="UniProtKB-SubCell"/>
</dbReference>
<evidence type="ECO:0000256" key="6">
    <source>
        <dbReference type="SAM" id="Phobius"/>
    </source>
</evidence>
<sequence>MQSSGSPLYASNYSMLLITPIFRPIRRHRLTSTLDIAAQNLTDTVCHNPRRDRSASYNAANFTMGASFSSARSLGPDDWAIVVTILVQIPCTAINLFGLTAHGLGKDAWTLEPTEVSPFAQYFRILEILYVTLISLIKLSLTLFYLTIFPGLIIRRLLWGTAVFHVVFGIIFVLKTIFQCTPIDFYSTDYSEYAAGGCYTDITACWWIHAALNVAADFWLIAISLSQVHKLGLHWKKKVGAVIMFMTGILVTVVSILRLRTIVNYSKNPTWDLWPIALWSTIEINVGITCICLPSVRLILARMWPRVFDSDTMQHTSRSGYGQWQSSSSNIMDPGRLELSSTEIKRMDMMARASKPPGPNEATQ</sequence>
<dbReference type="InterPro" id="IPR049326">
    <property type="entry name" value="Rhodopsin_dom_fungi"/>
</dbReference>
<keyword evidence="3 6" id="KW-1133">Transmembrane helix</keyword>
<comment type="caution">
    <text evidence="8">The sequence shown here is derived from an EMBL/GenBank/DDBJ whole genome shotgun (WGS) entry which is preliminary data.</text>
</comment>
<dbReference type="PANTHER" id="PTHR33048:SF143">
    <property type="entry name" value="EXTRACELLULAR MEMBRANE PROTEIN CFEM DOMAIN-CONTAINING PROTEIN-RELATED"/>
    <property type="match status" value="1"/>
</dbReference>
<feature type="domain" description="Rhodopsin" evidence="7">
    <location>
        <begin position="68"/>
        <end position="301"/>
    </location>
</feature>
<comment type="similarity">
    <text evidence="5">Belongs to the SAT4 family.</text>
</comment>
<feature type="transmembrane region" description="Helical" evidence="6">
    <location>
        <begin position="157"/>
        <end position="178"/>
    </location>
</feature>
<feature type="transmembrane region" description="Helical" evidence="6">
    <location>
        <begin position="122"/>
        <end position="145"/>
    </location>
</feature>
<dbReference type="Proteomes" id="UP000036947">
    <property type="component" value="Unassembled WGS sequence"/>
</dbReference>